<organism evidence="1 2">
    <name type="scientific">Actinomadura rubrobrunea</name>
    <dbReference type="NCBI Taxonomy" id="115335"/>
    <lineage>
        <taxon>Bacteria</taxon>
        <taxon>Bacillati</taxon>
        <taxon>Actinomycetota</taxon>
        <taxon>Actinomycetes</taxon>
        <taxon>Streptosporangiales</taxon>
        <taxon>Thermomonosporaceae</taxon>
        <taxon>Actinomadura</taxon>
    </lineage>
</organism>
<sequence length="128" mass="13427">MSVYTPAGRELATSVLAALDAAGFKGLDVAQDPRWPDSVGDGGFRLRGRGDKVEVFYAADAEWPDDAYLRHRIAAMMLGAIAEVLIAWGFPFTVHPASGAGSGIPAAAESGATLLVHARPGQPYTTRS</sequence>
<evidence type="ECO:0000313" key="2">
    <source>
        <dbReference type="Proteomes" id="UP001165124"/>
    </source>
</evidence>
<accession>A0A9W6UTI8</accession>
<dbReference type="Proteomes" id="UP001165124">
    <property type="component" value="Unassembled WGS sequence"/>
</dbReference>
<dbReference type="AlphaFoldDB" id="A0A9W6UTI8"/>
<gene>
    <name evidence="1" type="ORF">Arub01_19200</name>
</gene>
<evidence type="ECO:0000313" key="1">
    <source>
        <dbReference type="EMBL" id="GLW63676.1"/>
    </source>
</evidence>
<name>A0A9W6UTI8_9ACTN</name>
<comment type="caution">
    <text evidence="1">The sequence shown here is derived from an EMBL/GenBank/DDBJ whole genome shotgun (WGS) entry which is preliminary data.</text>
</comment>
<keyword evidence="2" id="KW-1185">Reference proteome</keyword>
<dbReference type="RefSeq" id="WP_067914105.1">
    <property type="nucleotide sequence ID" value="NZ_BSRZ01000003.1"/>
</dbReference>
<protein>
    <submittedName>
        <fullName evidence="1">Uncharacterized protein</fullName>
    </submittedName>
</protein>
<reference evidence="1" key="1">
    <citation type="submission" date="2023-02" db="EMBL/GenBank/DDBJ databases">
        <title>Actinomadura rubrobrunea NBRC 14622.</title>
        <authorList>
            <person name="Ichikawa N."/>
            <person name="Sato H."/>
            <person name="Tonouchi N."/>
        </authorList>
    </citation>
    <scope>NUCLEOTIDE SEQUENCE</scope>
    <source>
        <strain evidence="1">NBRC 14622</strain>
    </source>
</reference>
<dbReference type="EMBL" id="BSRZ01000003">
    <property type="protein sequence ID" value="GLW63676.1"/>
    <property type="molecule type" value="Genomic_DNA"/>
</dbReference>
<proteinExistence type="predicted"/>